<feature type="signal peptide" evidence="2">
    <location>
        <begin position="1"/>
        <end position="21"/>
    </location>
</feature>
<protein>
    <submittedName>
        <fullName evidence="3">Lipoprotein</fullName>
    </submittedName>
</protein>
<dbReference type="GO" id="GO:0004620">
    <property type="term" value="F:phospholipase activity"/>
    <property type="evidence" value="ECO:0007669"/>
    <property type="project" value="InterPro"/>
</dbReference>
<dbReference type="CDD" id="cd01832">
    <property type="entry name" value="SGNH_hydrolase_like_1"/>
    <property type="match status" value="1"/>
</dbReference>
<dbReference type="InterPro" id="IPR001087">
    <property type="entry name" value="GDSL"/>
</dbReference>
<dbReference type="RefSeq" id="WP_087928259.1">
    <property type="nucleotide sequence ID" value="NZ_CP021744.1"/>
</dbReference>
<evidence type="ECO:0000313" key="4">
    <source>
        <dbReference type="Proteomes" id="UP000195755"/>
    </source>
</evidence>
<evidence type="ECO:0000313" key="3">
    <source>
        <dbReference type="EMBL" id="ARZ70291.1"/>
    </source>
</evidence>
<dbReference type="AlphaFoldDB" id="A0A1Z2L7U3"/>
<dbReference type="PANTHER" id="PTHR21325">
    <property type="entry name" value="PHOSPHOLIPASE B, PLB1"/>
    <property type="match status" value="1"/>
</dbReference>
<feature type="compositionally biased region" description="Polar residues" evidence="1">
    <location>
        <begin position="55"/>
        <end position="65"/>
    </location>
</feature>
<proteinExistence type="predicted"/>
<reference evidence="3 4" key="1">
    <citation type="submission" date="2017-06" db="EMBL/GenBank/DDBJ databases">
        <title>Streptomyces albireticuli Genome sequencing and assembly.</title>
        <authorList>
            <person name="Wang Y."/>
            <person name="Du B."/>
            <person name="Ding Y."/>
            <person name="Liu H."/>
            <person name="Hou Q."/>
            <person name="Liu K."/>
            <person name="Yao L."/>
            <person name="Wang C."/>
        </authorList>
    </citation>
    <scope>NUCLEOTIDE SEQUENCE [LARGE SCALE GENOMIC DNA]</scope>
    <source>
        <strain evidence="3 4">MDJK11</strain>
    </source>
</reference>
<keyword evidence="2" id="KW-0732">Signal</keyword>
<dbReference type="EMBL" id="CP021744">
    <property type="protein sequence ID" value="ARZ70291.1"/>
    <property type="molecule type" value="Genomic_DNA"/>
</dbReference>
<dbReference type="Gene3D" id="3.40.50.1110">
    <property type="entry name" value="SGNH hydrolase"/>
    <property type="match status" value="1"/>
</dbReference>
<dbReference type="InterPro" id="IPR036514">
    <property type="entry name" value="SGNH_hydro_sf"/>
</dbReference>
<dbReference type="KEGG" id="salj:SMD11_4697"/>
<organism evidence="3 4">
    <name type="scientific">Streptomyces albireticuli</name>
    <dbReference type="NCBI Taxonomy" id="1940"/>
    <lineage>
        <taxon>Bacteria</taxon>
        <taxon>Bacillati</taxon>
        <taxon>Actinomycetota</taxon>
        <taxon>Actinomycetes</taxon>
        <taxon>Kitasatosporales</taxon>
        <taxon>Streptomycetaceae</taxon>
        <taxon>Streptomyces</taxon>
    </lineage>
</organism>
<feature type="region of interest" description="Disordered" evidence="1">
    <location>
        <begin position="39"/>
        <end position="65"/>
    </location>
</feature>
<dbReference type="InterPro" id="IPR038885">
    <property type="entry name" value="PLB1"/>
</dbReference>
<dbReference type="OrthoDB" id="5561551at2"/>
<feature type="chain" id="PRO_5039492979" evidence="2">
    <location>
        <begin position="22"/>
        <end position="302"/>
    </location>
</feature>
<gene>
    <name evidence="3" type="ORF">SMD11_4697</name>
</gene>
<evidence type="ECO:0000256" key="2">
    <source>
        <dbReference type="SAM" id="SignalP"/>
    </source>
</evidence>
<dbReference type="Pfam" id="PF00657">
    <property type="entry name" value="Lipase_GDSL"/>
    <property type="match status" value="1"/>
</dbReference>
<dbReference type="SUPFAM" id="SSF52266">
    <property type="entry name" value="SGNH hydrolase"/>
    <property type="match status" value="1"/>
</dbReference>
<keyword evidence="3" id="KW-0449">Lipoprotein</keyword>
<sequence>MRGNAIRKVRGALRGTVAVVAAVSAALLVTSCDDGGDAKSGAGQGAAAVRPSPSPTSGWNPRPQSIASLGDSITRGFDACSVLKDCPEASWATGTKVDSLARRLLPSPATSSWNFAKTGARMADLPDQMRTAVQRKPQLVTVLVGANDACRNQVSYMTPVDDFRADFETSVTELRKALPKSQLYVAGVPDLKRLWTSGRNNSIAKAVWKLGICPTMLRDPDSQDPAAEERRAQVDKRVGEYNAVLKDVCRRDKLCRYDDSVHSYDFDGDQLSKWDWFHPSKNGQGRLADMAYREITAVRPTA</sequence>
<accession>A0A1Z2L7U3</accession>
<name>A0A1Z2L7U3_9ACTN</name>
<dbReference type="PANTHER" id="PTHR21325:SF31">
    <property type="entry name" value="GH22081P-RELATED"/>
    <property type="match status" value="1"/>
</dbReference>
<dbReference type="Proteomes" id="UP000195755">
    <property type="component" value="Chromosome"/>
</dbReference>
<dbReference type="PROSITE" id="PS51257">
    <property type="entry name" value="PROKAR_LIPOPROTEIN"/>
    <property type="match status" value="1"/>
</dbReference>
<evidence type="ECO:0000256" key="1">
    <source>
        <dbReference type="SAM" id="MobiDB-lite"/>
    </source>
</evidence>